<evidence type="ECO:0000256" key="2">
    <source>
        <dbReference type="ARBA" id="ARBA00023125"/>
    </source>
</evidence>
<evidence type="ECO:0000256" key="3">
    <source>
        <dbReference type="ARBA" id="ARBA00023163"/>
    </source>
</evidence>
<feature type="domain" description="HTH tetR-type" evidence="5">
    <location>
        <begin position="10"/>
        <end position="70"/>
    </location>
</feature>
<dbReference type="GO" id="GO:0003677">
    <property type="term" value="F:DNA binding"/>
    <property type="evidence" value="ECO:0007669"/>
    <property type="project" value="UniProtKB-UniRule"/>
</dbReference>
<dbReference type="AlphaFoldDB" id="A0A0F4T0Y1"/>
<evidence type="ECO:0000259" key="5">
    <source>
        <dbReference type="PROSITE" id="PS50977"/>
    </source>
</evidence>
<dbReference type="PRINTS" id="PR00455">
    <property type="entry name" value="HTHTETR"/>
</dbReference>
<reference evidence="6 7" key="1">
    <citation type="submission" date="2015-03" db="EMBL/GenBank/DDBJ databases">
        <title>Comparative genomics of Pseudomonas insights into diversity of traits involved in vanlence and defense.</title>
        <authorList>
            <person name="Qin Y."/>
        </authorList>
    </citation>
    <scope>NUCLEOTIDE SEQUENCE [LARGE SCALE GENOMIC DNA]</scope>
    <source>
        <strain evidence="6 7">C3</strain>
    </source>
</reference>
<dbReference type="PANTHER" id="PTHR47506">
    <property type="entry name" value="TRANSCRIPTIONAL REGULATORY PROTEIN"/>
    <property type="match status" value="1"/>
</dbReference>
<dbReference type="Gene3D" id="1.10.357.10">
    <property type="entry name" value="Tetracycline Repressor, domain 2"/>
    <property type="match status" value="1"/>
</dbReference>
<keyword evidence="3" id="KW-0804">Transcription</keyword>
<evidence type="ECO:0000256" key="1">
    <source>
        <dbReference type="ARBA" id="ARBA00023015"/>
    </source>
</evidence>
<evidence type="ECO:0000313" key="7">
    <source>
        <dbReference type="Proteomes" id="UP000033500"/>
    </source>
</evidence>
<dbReference type="PATRIC" id="fig|294.131.peg.3941"/>
<dbReference type="Proteomes" id="UP000033500">
    <property type="component" value="Unassembled WGS sequence"/>
</dbReference>
<keyword evidence="2 4" id="KW-0238">DNA-binding</keyword>
<evidence type="ECO:0000313" key="6">
    <source>
        <dbReference type="EMBL" id="KJZ37749.1"/>
    </source>
</evidence>
<dbReference type="Pfam" id="PF00440">
    <property type="entry name" value="TetR_N"/>
    <property type="match status" value="1"/>
</dbReference>
<dbReference type="SUPFAM" id="SSF48498">
    <property type="entry name" value="Tetracyclin repressor-like, C-terminal domain"/>
    <property type="match status" value="1"/>
</dbReference>
<dbReference type="InterPro" id="IPR023772">
    <property type="entry name" value="DNA-bd_HTH_TetR-type_CS"/>
</dbReference>
<keyword evidence="1" id="KW-0805">Transcription regulation</keyword>
<sequence>MPRVSRKQAELNREIIVEAATRLFRERGLHGISVVDVMGAAGLTHGGFYGHFESKEALAKEACTRAFTQSMERWKQKIEANDDSLSARESIIAPYLSAANRDNPGESCPVTAFAGDMCHETAESGLHQTYTQGLEALLQMLAPLMGTDQPETNRQKTLVDYSLMVGALTLARATRGDALSDEILDAARTFLTSDRSVDTPATPTA</sequence>
<organism evidence="6 7">
    <name type="scientific">Pseudomonas fluorescens</name>
    <dbReference type="NCBI Taxonomy" id="294"/>
    <lineage>
        <taxon>Bacteria</taxon>
        <taxon>Pseudomonadati</taxon>
        <taxon>Pseudomonadota</taxon>
        <taxon>Gammaproteobacteria</taxon>
        <taxon>Pseudomonadales</taxon>
        <taxon>Pseudomonadaceae</taxon>
        <taxon>Pseudomonas</taxon>
    </lineage>
</organism>
<dbReference type="SUPFAM" id="SSF46689">
    <property type="entry name" value="Homeodomain-like"/>
    <property type="match status" value="1"/>
</dbReference>
<dbReference type="InterPro" id="IPR036271">
    <property type="entry name" value="Tet_transcr_reg_TetR-rel_C_sf"/>
</dbReference>
<proteinExistence type="predicted"/>
<dbReference type="InterPro" id="IPR009057">
    <property type="entry name" value="Homeodomain-like_sf"/>
</dbReference>
<evidence type="ECO:0000256" key="4">
    <source>
        <dbReference type="PROSITE-ProRule" id="PRU00335"/>
    </source>
</evidence>
<accession>A0A0F4T0Y1</accession>
<name>A0A0F4T0Y1_PSEFL</name>
<dbReference type="EMBL" id="LACD01000031">
    <property type="protein sequence ID" value="KJZ37749.1"/>
    <property type="molecule type" value="Genomic_DNA"/>
</dbReference>
<protein>
    <submittedName>
        <fullName evidence="6">TetR family transcriptional regulator</fullName>
    </submittedName>
</protein>
<dbReference type="InterPro" id="IPR001647">
    <property type="entry name" value="HTH_TetR"/>
</dbReference>
<gene>
    <name evidence="6" type="ORF">VC34_24610</name>
</gene>
<comment type="caution">
    <text evidence="6">The sequence shown here is derived from an EMBL/GenBank/DDBJ whole genome shotgun (WGS) entry which is preliminary data.</text>
</comment>
<dbReference type="PROSITE" id="PS50977">
    <property type="entry name" value="HTH_TETR_2"/>
    <property type="match status" value="1"/>
</dbReference>
<dbReference type="RefSeq" id="WP_046048876.1">
    <property type="nucleotide sequence ID" value="NZ_LACD01000031.1"/>
</dbReference>
<dbReference type="PANTHER" id="PTHR47506:SF7">
    <property type="entry name" value="TRANSCRIPTIONAL REGULATORY PROTEIN"/>
    <property type="match status" value="1"/>
</dbReference>
<feature type="DNA-binding region" description="H-T-H motif" evidence="4">
    <location>
        <begin position="33"/>
        <end position="52"/>
    </location>
</feature>
<dbReference type="Gene3D" id="1.10.10.60">
    <property type="entry name" value="Homeodomain-like"/>
    <property type="match status" value="1"/>
</dbReference>
<dbReference type="PROSITE" id="PS01081">
    <property type="entry name" value="HTH_TETR_1"/>
    <property type="match status" value="1"/>
</dbReference>